<feature type="region of interest" description="Disordered" evidence="1">
    <location>
        <begin position="436"/>
        <end position="491"/>
    </location>
</feature>
<feature type="compositionally biased region" description="Basic and acidic residues" evidence="1">
    <location>
        <begin position="557"/>
        <end position="574"/>
    </location>
</feature>
<dbReference type="Proteomes" id="UP001054837">
    <property type="component" value="Unassembled WGS sequence"/>
</dbReference>
<feature type="compositionally biased region" description="Low complexity" evidence="1">
    <location>
        <begin position="541"/>
        <end position="556"/>
    </location>
</feature>
<evidence type="ECO:0000313" key="3">
    <source>
        <dbReference type="Proteomes" id="UP001054837"/>
    </source>
</evidence>
<evidence type="ECO:0000313" key="2">
    <source>
        <dbReference type="EMBL" id="GIY85199.1"/>
    </source>
</evidence>
<proteinExistence type="predicted"/>
<reference evidence="2 3" key="1">
    <citation type="submission" date="2021-06" db="EMBL/GenBank/DDBJ databases">
        <title>Caerostris darwini draft genome.</title>
        <authorList>
            <person name="Kono N."/>
            <person name="Arakawa K."/>
        </authorList>
    </citation>
    <scope>NUCLEOTIDE SEQUENCE [LARGE SCALE GENOMIC DNA]</scope>
</reference>
<gene>
    <name evidence="2" type="primary">AVEN_42211_1</name>
    <name evidence="2" type="ORF">CDAR_310202</name>
</gene>
<evidence type="ECO:0000256" key="1">
    <source>
        <dbReference type="SAM" id="MobiDB-lite"/>
    </source>
</evidence>
<accession>A0AAV4WTQ2</accession>
<keyword evidence="3" id="KW-1185">Reference proteome</keyword>
<feature type="compositionally biased region" description="Basic residues" evidence="1">
    <location>
        <begin position="481"/>
        <end position="491"/>
    </location>
</feature>
<name>A0AAV4WTQ2_9ARAC</name>
<organism evidence="2 3">
    <name type="scientific">Caerostris darwini</name>
    <dbReference type="NCBI Taxonomy" id="1538125"/>
    <lineage>
        <taxon>Eukaryota</taxon>
        <taxon>Metazoa</taxon>
        <taxon>Ecdysozoa</taxon>
        <taxon>Arthropoda</taxon>
        <taxon>Chelicerata</taxon>
        <taxon>Arachnida</taxon>
        <taxon>Araneae</taxon>
        <taxon>Araneomorphae</taxon>
        <taxon>Entelegynae</taxon>
        <taxon>Araneoidea</taxon>
        <taxon>Araneidae</taxon>
        <taxon>Caerostris</taxon>
    </lineage>
</organism>
<feature type="compositionally biased region" description="Basic residues" evidence="1">
    <location>
        <begin position="446"/>
        <end position="461"/>
    </location>
</feature>
<dbReference type="EMBL" id="BPLQ01015016">
    <property type="protein sequence ID" value="GIY85199.1"/>
    <property type="molecule type" value="Genomic_DNA"/>
</dbReference>
<feature type="region of interest" description="Disordered" evidence="1">
    <location>
        <begin position="656"/>
        <end position="681"/>
    </location>
</feature>
<feature type="region of interest" description="Disordered" evidence="1">
    <location>
        <begin position="522"/>
        <end position="574"/>
    </location>
</feature>
<sequence length="867" mass="98850">MELPPAANFSMLTLRLHRLFKRYILLGRLRAPPENELKDMVPTFQYGAKTDRRALQSKFKSWAKRMTVFNGDLVLANSKKVILPLEKCEELIIFLHSQEHMSVDRIVSNVQKTYTWTKKNFGMDLDVVMNIVFNNCDQVACKNEIKRTYSQKSYPAFPVSSIPRPFFQDSEIDSVELGASNIYDYPMDIFPEEDISSKEYPSTQSICMNKSNPISERMLETTNNSFSTSMLVNRRENHDGITVSEATMDFTIPLTRVDLKNFTAKNNFLASKTKNKKSNIPNYVDFAKEQRNTSSEREPTMQLKKKPYLGESLDVRDEFEIRRENITKLSLLPSTSTINRNGNCSVDNGGSSRNANGFSLMRSCEFDGNKHEYKKLLNDAKSDPEVYPAILTNPKTQFLGQLGLIPKRICSQKILSDFDKELQEKRLLEKMHETHCRERKTLRDRNKLKKKSLRQKAKQKSTAKSSSRRSAMVKKLAAKSNGRKKSKKVLKRPFRCVTDEKSLDKKRKLSFPEQTKTIPEVIDIASSDEEQSVYSNIETDSSPAESNSEINNNSSNTRRESVENTHSERFGCRTSSEEALKNQMFFGQGLRYGNPFGIPSLYLTPENTMKFSITSINAQHQQKDPFFMSTPILRPFLIPATSSSGVALLQGSNFPAVRPSRSTNSTPPFRNIRPLPTNGNMFSEQSKTKKTNELMHRVPNASAVTVNKESNVNATALKKVSPASLNYKVFSVKKTTKDTILMPYMKQMPPKEVIANVIRRQSAPNTSNASSVVQELEKKRLTLPVIKSVYSVKPNEPKKDIQSELMRLTHWIHKLQSNASPFLLHRGPERYSQRLINQLNVGINLVKRARSALLEAEWEESLLEGNY</sequence>
<dbReference type="AlphaFoldDB" id="A0AAV4WTQ2"/>
<comment type="caution">
    <text evidence="2">The sequence shown here is derived from an EMBL/GenBank/DDBJ whole genome shotgun (WGS) entry which is preliminary data.</text>
</comment>
<feature type="compositionally biased region" description="Basic and acidic residues" evidence="1">
    <location>
        <begin position="436"/>
        <end position="445"/>
    </location>
</feature>
<protein>
    <submittedName>
        <fullName evidence="2">Uncharacterized protein</fullName>
    </submittedName>
</protein>